<protein>
    <submittedName>
        <fullName evidence="12">L-fucose:H+ symporter permease</fullName>
    </submittedName>
</protein>
<dbReference type="OrthoDB" id="9795150at2"/>
<dbReference type="GO" id="GO:0015535">
    <property type="term" value="F:fucose:proton symporter activity"/>
    <property type="evidence" value="ECO:0007669"/>
    <property type="project" value="InterPro"/>
</dbReference>
<feature type="transmembrane region" description="Helical" evidence="11">
    <location>
        <begin position="198"/>
        <end position="218"/>
    </location>
</feature>
<keyword evidence="9 11" id="KW-1133">Transmembrane helix</keyword>
<reference evidence="12 13" key="1">
    <citation type="submission" date="2018-06" db="EMBL/GenBank/DDBJ databases">
        <title>Echinicola strongylocentroti sp. nov., isolated from a sea urchin Strongylocentrotus intermedius.</title>
        <authorList>
            <person name="Bae S.S."/>
        </authorList>
    </citation>
    <scope>NUCLEOTIDE SEQUENCE [LARGE SCALE GENOMIC DNA]</scope>
    <source>
        <strain evidence="12 13">MEBiC08714</strain>
    </source>
</reference>
<dbReference type="PANTHER" id="PTHR43702:SF3">
    <property type="entry name" value="PROTEIN TSGA"/>
    <property type="match status" value="1"/>
</dbReference>
<evidence type="ECO:0000256" key="11">
    <source>
        <dbReference type="SAM" id="Phobius"/>
    </source>
</evidence>
<proteinExistence type="inferred from homology"/>
<keyword evidence="7" id="KW-0762">Sugar transport</keyword>
<keyword evidence="4" id="KW-0813">Transport</keyword>
<evidence type="ECO:0000256" key="6">
    <source>
        <dbReference type="ARBA" id="ARBA00022519"/>
    </source>
</evidence>
<evidence type="ECO:0000313" key="12">
    <source>
        <dbReference type="EMBL" id="AWW29599.1"/>
    </source>
</evidence>
<dbReference type="InterPro" id="IPR036259">
    <property type="entry name" value="MFS_trans_sf"/>
</dbReference>
<dbReference type="GO" id="GO:0005354">
    <property type="term" value="F:galactose transmembrane transporter activity"/>
    <property type="evidence" value="ECO:0007669"/>
    <property type="project" value="InterPro"/>
</dbReference>
<feature type="transmembrane region" description="Helical" evidence="11">
    <location>
        <begin position="103"/>
        <end position="121"/>
    </location>
</feature>
<dbReference type="PANTHER" id="PTHR43702">
    <property type="entry name" value="L-FUCOSE-PROTON SYMPORTER"/>
    <property type="match status" value="1"/>
</dbReference>
<evidence type="ECO:0000313" key="13">
    <source>
        <dbReference type="Proteomes" id="UP000248688"/>
    </source>
</evidence>
<evidence type="ECO:0000256" key="7">
    <source>
        <dbReference type="ARBA" id="ARBA00022597"/>
    </source>
</evidence>
<dbReference type="InterPro" id="IPR050375">
    <property type="entry name" value="MFS_TsgA-like"/>
</dbReference>
<dbReference type="InterPro" id="IPR005964">
    <property type="entry name" value="Glc/Gal_transptr_bac"/>
</dbReference>
<evidence type="ECO:0000256" key="8">
    <source>
        <dbReference type="ARBA" id="ARBA00022692"/>
    </source>
</evidence>
<comment type="similarity">
    <text evidence="3">Belongs to the major facilitator superfamily. FHS transporter (TC 2.A.1.7) family.</text>
</comment>
<dbReference type="InterPro" id="IPR011701">
    <property type="entry name" value="MFS"/>
</dbReference>
<feature type="transmembrane region" description="Helical" evidence="11">
    <location>
        <begin position="330"/>
        <end position="354"/>
    </location>
</feature>
<gene>
    <name evidence="12" type="primary">fucP</name>
    <name evidence="12" type="ORF">DN752_05360</name>
</gene>
<feature type="transmembrane region" description="Helical" evidence="11">
    <location>
        <begin position="366"/>
        <end position="385"/>
    </location>
</feature>
<evidence type="ECO:0000256" key="10">
    <source>
        <dbReference type="ARBA" id="ARBA00023136"/>
    </source>
</evidence>
<dbReference type="SUPFAM" id="SSF103473">
    <property type="entry name" value="MFS general substrate transporter"/>
    <property type="match status" value="1"/>
</dbReference>
<keyword evidence="10 11" id="KW-0472">Membrane</keyword>
<dbReference type="KEGG" id="est:DN752_05360"/>
<feature type="transmembrane region" description="Helical" evidence="11">
    <location>
        <begin position="391"/>
        <end position="410"/>
    </location>
</feature>
<keyword evidence="13" id="KW-1185">Reference proteome</keyword>
<dbReference type="EMBL" id="CP030041">
    <property type="protein sequence ID" value="AWW29599.1"/>
    <property type="molecule type" value="Genomic_DNA"/>
</dbReference>
<evidence type="ECO:0000256" key="2">
    <source>
        <dbReference type="ARBA" id="ARBA00004429"/>
    </source>
</evidence>
<evidence type="ECO:0000256" key="4">
    <source>
        <dbReference type="ARBA" id="ARBA00022448"/>
    </source>
</evidence>
<keyword evidence="5" id="KW-1003">Cell membrane</keyword>
<evidence type="ECO:0000256" key="9">
    <source>
        <dbReference type="ARBA" id="ARBA00022989"/>
    </source>
</evidence>
<feature type="transmembrane region" description="Helical" evidence="11">
    <location>
        <begin position="79"/>
        <end position="97"/>
    </location>
</feature>
<dbReference type="Proteomes" id="UP000248688">
    <property type="component" value="Chromosome"/>
</dbReference>
<dbReference type="NCBIfam" id="TIGR01272">
    <property type="entry name" value="gluP"/>
    <property type="match status" value="1"/>
</dbReference>
<feature type="transmembrane region" description="Helical" evidence="11">
    <location>
        <begin position="239"/>
        <end position="262"/>
    </location>
</feature>
<evidence type="ECO:0000256" key="1">
    <source>
        <dbReference type="ARBA" id="ARBA00003321"/>
    </source>
</evidence>
<dbReference type="AlphaFoldDB" id="A0A2Z4IFP6"/>
<dbReference type="GO" id="GO:0005886">
    <property type="term" value="C:plasma membrane"/>
    <property type="evidence" value="ECO:0007669"/>
    <property type="project" value="UniProtKB-SubCell"/>
</dbReference>
<dbReference type="InterPro" id="IPR005275">
    <property type="entry name" value="Lfuc_symporter_FucP"/>
</dbReference>
<feature type="transmembrane region" description="Helical" evidence="11">
    <location>
        <begin position="51"/>
        <end position="72"/>
    </location>
</feature>
<evidence type="ECO:0000256" key="5">
    <source>
        <dbReference type="ARBA" id="ARBA00022475"/>
    </source>
</evidence>
<dbReference type="GO" id="GO:0055056">
    <property type="term" value="F:D-glucose transmembrane transporter activity"/>
    <property type="evidence" value="ECO:0007669"/>
    <property type="project" value="InterPro"/>
</dbReference>
<organism evidence="12 13">
    <name type="scientific">Echinicola strongylocentroti</name>
    <dbReference type="NCBI Taxonomy" id="1795355"/>
    <lineage>
        <taxon>Bacteria</taxon>
        <taxon>Pseudomonadati</taxon>
        <taxon>Bacteroidota</taxon>
        <taxon>Cytophagia</taxon>
        <taxon>Cytophagales</taxon>
        <taxon>Cyclobacteriaceae</taxon>
        <taxon>Echinicola</taxon>
    </lineage>
</organism>
<feature type="transmembrane region" description="Helical" evidence="11">
    <location>
        <begin position="282"/>
        <end position="300"/>
    </location>
</feature>
<dbReference type="GO" id="GO:1904659">
    <property type="term" value="P:D-glucose transmembrane transport"/>
    <property type="evidence" value="ECO:0007669"/>
    <property type="project" value="InterPro"/>
</dbReference>
<feature type="transmembrane region" description="Helical" evidence="11">
    <location>
        <begin position="12"/>
        <end position="31"/>
    </location>
</feature>
<dbReference type="Gene3D" id="1.20.1250.20">
    <property type="entry name" value="MFS general substrate transporter like domains"/>
    <property type="match status" value="2"/>
</dbReference>
<dbReference type="CDD" id="cd17394">
    <property type="entry name" value="MFS_FucP_like"/>
    <property type="match status" value="1"/>
</dbReference>
<dbReference type="Pfam" id="PF07690">
    <property type="entry name" value="MFS_1"/>
    <property type="match status" value="1"/>
</dbReference>
<keyword evidence="6" id="KW-0997">Cell inner membrane</keyword>
<accession>A0A2Z4IFP6</accession>
<evidence type="ECO:0000256" key="3">
    <source>
        <dbReference type="ARBA" id="ARBA00009120"/>
    </source>
</evidence>
<dbReference type="NCBIfam" id="TIGR00885">
    <property type="entry name" value="fucP"/>
    <property type="match status" value="1"/>
</dbReference>
<comment type="function">
    <text evidence="1">Intake of glucose and galactose.</text>
</comment>
<dbReference type="RefSeq" id="WP_112782997.1">
    <property type="nucleotide sequence ID" value="NZ_CP030041.1"/>
</dbReference>
<keyword evidence="8 11" id="KW-0812">Transmembrane</keyword>
<name>A0A2Z4IFP6_9BACT</name>
<comment type="subcellular location">
    <subcellularLocation>
        <location evidence="2">Cell inner membrane</location>
        <topology evidence="2">Multi-pass membrane protein</topology>
    </subcellularLocation>
</comment>
<feature type="transmembrane region" description="Helical" evidence="11">
    <location>
        <begin position="307"/>
        <end position="324"/>
    </location>
</feature>
<sequence>MSPKKANNSRFLVPLIIVMTLMFFWNLSRNINDVLIPHLKRACQLTDFQSSLVQSAFFGAYFLMALPAGWYIQKKGYRMGIITGLFISALGAFLFFPAAETRIYPLFLVALFVMAAGFAMLEVTASPYITKLGDPEGASSRLSMAAAIGSLGATIAPSLAALLLLHEVDVPQATIEAFTPVELEAFLSSEADLVKPPYLVLGGILALTAITVVFIKLPKIKDEQGGDKKPLIDILRFRHTLYGIGAEFFYIGAEIGIVSFIIRYAKWFRIPELTEQKSAQFITAYMALVLIGRLLGVYILKRYKPQQVLVFSSISAFIMVTAAIFTNGYFSLACLSAVGLFTSIIYPIIFSLSMQDLKEYTKTGSSVFLLGIVGGAIVPPVMGYISDTAGIKYAFIVPLICYVYLLFFAVEGYKVKIKEA</sequence>